<organism evidence="1 2">
    <name type="scientific">Clostridium collagenovorans DSM 3089</name>
    <dbReference type="NCBI Taxonomy" id="1121306"/>
    <lineage>
        <taxon>Bacteria</taxon>
        <taxon>Bacillati</taxon>
        <taxon>Bacillota</taxon>
        <taxon>Clostridia</taxon>
        <taxon>Eubacteriales</taxon>
        <taxon>Clostridiaceae</taxon>
        <taxon>Clostridium</taxon>
    </lineage>
</organism>
<dbReference type="Pfam" id="PF10704">
    <property type="entry name" value="DUF2508"/>
    <property type="match status" value="1"/>
</dbReference>
<dbReference type="Proteomes" id="UP000184526">
    <property type="component" value="Unassembled WGS sequence"/>
</dbReference>
<keyword evidence="2" id="KW-1185">Reference proteome</keyword>
<dbReference type="STRING" id="1121306.SAMN02745196_03004"/>
<dbReference type="RefSeq" id="WP_072832807.1">
    <property type="nucleotide sequence ID" value="NZ_FQXP01000017.1"/>
</dbReference>
<reference evidence="1 2" key="1">
    <citation type="submission" date="2016-11" db="EMBL/GenBank/DDBJ databases">
        <authorList>
            <person name="Jaros S."/>
            <person name="Januszkiewicz K."/>
            <person name="Wedrychowicz H."/>
        </authorList>
    </citation>
    <scope>NUCLEOTIDE SEQUENCE [LARGE SCALE GENOMIC DNA]</scope>
    <source>
        <strain evidence="1 2">DSM 3089</strain>
    </source>
</reference>
<evidence type="ECO:0000313" key="1">
    <source>
        <dbReference type="EMBL" id="SHI12223.1"/>
    </source>
</evidence>
<protein>
    <recommendedName>
        <fullName evidence="3">DUF2508 domain-containing protein</fullName>
    </recommendedName>
</protein>
<dbReference type="InterPro" id="IPR019644">
    <property type="entry name" value="DUF2508"/>
</dbReference>
<proteinExistence type="predicted"/>
<dbReference type="EMBL" id="FQXP01000017">
    <property type="protein sequence ID" value="SHI12223.1"/>
    <property type="molecule type" value="Genomic_DNA"/>
</dbReference>
<gene>
    <name evidence="1" type="ORF">SAMN02745196_03004</name>
</gene>
<evidence type="ECO:0008006" key="3">
    <source>
        <dbReference type="Google" id="ProtNLM"/>
    </source>
</evidence>
<sequence length="87" mass="10214">MDRRLILDVVFEKIQYTNEQKEIMYAIEDAKEEWDSANSMFQLVKDPQLIDYAIHKENAAKSKYLFYLAKAKELGICMNLGYTIEKG</sequence>
<name>A0A1M5YL11_9CLOT</name>
<evidence type="ECO:0000313" key="2">
    <source>
        <dbReference type="Proteomes" id="UP000184526"/>
    </source>
</evidence>
<dbReference type="AlphaFoldDB" id="A0A1M5YL11"/>
<accession>A0A1M5YL11</accession>